<keyword evidence="1" id="KW-0067">ATP-binding</keyword>
<reference evidence="3" key="1">
    <citation type="submission" date="2021-02" db="EMBL/GenBank/DDBJ databases">
        <authorList>
            <person name="Dougan E. K."/>
            <person name="Rhodes N."/>
            <person name="Thang M."/>
            <person name="Chan C."/>
        </authorList>
    </citation>
    <scope>NUCLEOTIDE SEQUENCE</scope>
</reference>
<dbReference type="SMART" id="SM00129">
    <property type="entry name" value="KISc"/>
    <property type="match status" value="1"/>
</dbReference>
<comment type="caution">
    <text evidence="3">The sequence shown here is derived from an EMBL/GenBank/DDBJ whole genome shotgun (WGS) entry which is preliminary data.</text>
</comment>
<organism evidence="3 4">
    <name type="scientific">Symbiodinium pilosum</name>
    <name type="common">Dinoflagellate</name>
    <dbReference type="NCBI Taxonomy" id="2952"/>
    <lineage>
        <taxon>Eukaryota</taxon>
        <taxon>Sar</taxon>
        <taxon>Alveolata</taxon>
        <taxon>Dinophyceae</taxon>
        <taxon>Suessiales</taxon>
        <taxon>Symbiodiniaceae</taxon>
        <taxon>Symbiodinium</taxon>
    </lineage>
</organism>
<dbReference type="GO" id="GO:0007018">
    <property type="term" value="P:microtubule-based movement"/>
    <property type="evidence" value="ECO:0007669"/>
    <property type="project" value="InterPro"/>
</dbReference>
<feature type="domain" description="Kinesin motor" evidence="2">
    <location>
        <begin position="1"/>
        <end position="146"/>
    </location>
</feature>
<evidence type="ECO:0000259" key="2">
    <source>
        <dbReference type="PROSITE" id="PS50067"/>
    </source>
</evidence>
<keyword evidence="4" id="KW-1185">Reference proteome</keyword>
<dbReference type="Gene3D" id="3.40.850.10">
    <property type="entry name" value="Kinesin motor domain"/>
    <property type="match status" value="1"/>
</dbReference>
<evidence type="ECO:0000256" key="1">
    <source>
        <dbReference type="PROSITE-ProRule" id="PRU00283"/>
    </source>
</evidence>
<dbReference type="InterPro" id="IPR027417">
    <property type="entry name" value="P-loop_NTPase"/>
</dbReference>
<dbReference type="GO" id="GO:0005524">
    <property type="term" value="F:ATP binding"/>
    <property type="evidence" value="ECO:0007669"/>
    <property type="project" value="UniProtKB-UniRule"/>
</dbReference>
<dbReference type="SUPFAM" id="SSF52540">
    <property type="entry name" value="P-loop containing nucleoside triphosphate hydrolases"/>
    <property type="match status" value="1"/>
</dbReference>
<evidence type="ECO:0000313" key="4">
    <source>
        <dbReference type="Proteomes" id="UP000649617"/>
    </source>
</evidence>
<feature type="binding site" evidence="1">
    <location>
        <begin position="76"/>
        <end position="83"/>
    </location>
    <ligand>
        <name>ATP</name>
        <dbReference type="ChEBI" id="CHEBI:30616"/>
    </ligand>
</feature>
<gene>
    <name evidence="3" type="primary">kif1</name>
    <name evidence="3" type="ORF">SPIL2461_LOCUS7510</name>
</gene>
<sequence>CVRILPQSPYSTTVNLTNPLDTGPTATRTFAFDRAYWSAKEADAHYVSQEHLMDDLGHELRSNVLDGYNSCLFAYGQTGSGKTYSVLGSETPPESRGLLPRIVEDIFKTIERAPDEYATTISYLEIYNEQIRDLLRTGQEQQLRLE</sequence>
<dbReference type="EMBL" id="CAJNIZ010011792">
    <property type="protein sequence ID" value="CAE7324789.1"/>
    <property type="molecule type" value="Genomic_DNA"/>
</dbReference>
<dbReference type="Proteomes" id="UP000649617">
    <property type="component" value="Unassembled WGS sequence"/>
</dbReference>
<feature type="non-terminal residue" evidence="3">
    <location>
        <position position="146"/>
    </location>
</feature>
<keyword evidence="1" id="KW-0505">Motor protein</keyword>
<proteinExistence type="inferred from homology"/>
<keyword evidence="1" id="KW-0547">Nucleotide-binding</keyword>
<dbReference type="AlphaFoldDB" id="A0A812NSG8"/>
<dbReference type="PANTHER" id="PTHR47117">
    <property type="entry name" value="STAR-RELATED LIPID TRANSFER PROTEIN 9"/>
    <property type="match status" value="1"/>
</dbReference>
<dbReference type="PROSITE" id="PS50067">
    <property type="entry name" value="KINESIN_MOTOR_2"/>
    <property type="match status" value="1"/>
</dbReference>
<name>A0A812NSG8_SYMPI</name>
<dbReference type="GO" id="GO:0008017">
    <property type="term" value="F:microtubule binding"/>
    <property type="evidence" value="ECO:0007669"/>
    <property type="project" value="InterPro"/>
</dbReference>
<dbReference type="Pfam" id="PF00225">
    <property type="entry name" value="Kinesin"/>
    <property type="match status" value="1"/>
</dbReference>
<comment type="similarity">
    <text evidence="1">Belongs to the TRAFAC class myosin-kinesin ATPase superfamily. Kinesin family.</text>
</comment>
<evidence type="ECO:0000313" key="3">
    <source>
        <dbReference type="EMBL" id="CAE7324789.1"/>
    </source>
</evidence>
<dbReference type="GO" id="GO:0003777">
    <property type="term" value="F:microtubule motor activity"/>
    <property type="evidence" value="ECO:0007669"/>
    <property type="project" value="InterPro"/>
</dbReference>
<dbReference type="InterPro" id="IPR036961">
    <property type="entry name" value="Kinesin_motor_dom_sf"/>
</dbReference>
<protein>
    <submittedName>
        <fullName evidence="3">Kif1 protein</fullName>
    </submittedName>
</protein>
<dbReference type="InterPro" id="IPR001752">
    <property type="entry name" value="Kinesin_motor_dom"/>
</dbReference>
<accession>A0A812NSG8</accession>
<dbReference type="OrthoDB" id="3176171at2759"/>
<feature type="non-terminal residue" evidence="3">
    <location>
        <position position="1"/>
    </location>
</feature>